<dbReference type="Proteomes" id="UP001281130">
    <property type="component" value="Unassembled WGS sequence"/>
</dbReference>
<evidence type="ECO:0000313" key="3">
    <source>
        <dbReference type="EMBL" id="AHY46239.1"/>
    </source>
</evidence>
<dbReference type="EMBL" id="CP007514">
    <property type="protein sequence ID" value="AHY46239.1"/>
    <property type="molecule type" value="Genomic_DNA"/>
</dbReference>
<dbReference type="Gene3D" id="1.10.10.10">
    <property type="entry name" value="Winged helix-like DNA-binding domain superfamily/Winged helix DNA-binding domain"/>
    <property type="match status" value="1"/>
</dbReference>
<reference evidence="3 5" key="1">
    <citation type="submission" date="2014-03" db="EMBL/GenBank/DDBJ databases">
        <title>Complete genome sequence of the Radio-Resistant Rubrobacter radiotolerans RSPS-4.</title>
        <authorList>
            <person name="Egas C.C."/>
            <person name="Barroso C.C."/>
            <person name="Froufe H.J.C."/>
            <person name="Pacheco J.J."/>
            <person name="Albuquerque L.L."/>
            <person name="da Costa M.M.S."/>
        </authorList>
    </citation>
    <scope>NUCLEOTIDE SEQUENCE [LARGE SCALE GENOMIC DNA]</scope>
    <source>
        <strain evidence="3 5">RSPS-4</strain>
    </source>
</reference>
<proteinExistence type="predicted"/>
<dbReference type="InterPro" id="IPR036390">
    <property type="entry name" value="WH_DNA-bd_sf"/>
</dbReference>
<dbReference type="InterPro" id="IPR039422">
    <property type="entry name" value="MarR/SlyA-like"/>
</dbReference>
<name>A0A023X2F1_RUBRA</name>
<dbReference type="PRINTS" id="PR00598">
    <property type="entry name" value="HTHMARR"/>
</dbReference>
<sequence length="188" mass="21031">MEESSEGRVAGRDSEDEGFAAWTDVFQAYKLVTRAVEKRVRSESGLPLVGYEVLARLAALSGDERLKMQELARLVLLSKSGLSQLFSRLEKQGLVVRRGDPENLRVTYAEITAEGRRTLAGAMPTFREEVEERFSRHVTEEELRTVQRAMRRVILASGEEPLSASPEPSGAREAERPGTSRRRAQSEP</sequence>
<dbReference type="PANTHER" id="PTHR33164">
    <property type="entry name" value="TRANSCRIPTIONAL REGULATOR, MARR FAMILY"/>
    <property type="match status" value="1"/>
</dbReference>
<dbReference type="SUPFAM" id="SSF46785">
    <property type="entry name" value="Winged helix' DNA-binding domain"/>
    <property type="match status" value="1"/>
</dbReference>
<dbReference type="GO" id="GO:0003700">
    <property type="term" value="F:DNA-binding transcription factor activity"/>
    <property type="evidence" value="ECO:0007669"/>
    <property type="project" value="InterPro"/>
</dbReference>
<dbReference type="HOGENOM" id="CLU_083287_2_5_11"/>
<dbReference type="PROSITE" id="PS50995">
    <property type="entry name" value="HTH_MARR_2"/>
    <property type="match status" value="1"/>
</dbReference>
<dbReference type="PANTHER" id="PTHR33164:SF43">
    <property type="entry name" value="HTH-TYPE TRANSCRIPTIONAL REPRESSOR YETL"/>
    <property type="match status" value="1"/>
</dbReference>
<dbReference type="STRING" id="42256.RradSPS_0956"/>
<feature type="domain" description="HTH marR-type" evidence="2">
    <location>
        <begin position="22"/>
        <end position="155"/>
    </location>
</feature>
<dbReference type="AlphaFoldDB" id="A0A023X2F1"/>
<feature type="region of interest" description="Disordered" evidence="1">
    <location>
        <begin position="157"/>
        <end position="188"/>
    </location>
</feature>
<accession>A0A023X2F1</accession>
<evidence type="ECO:0000256" key="1">
    <source>
        <dbReference type="SAM" id="MobiDB-lite"/>
    </source>
</evidence>
<organism evidence="3 5">
    <name type="scientific">Rubrobacter radiotolerans</name>
    <name type="common">Arthrobacter radiotolerans</name>
    <dbReference type="NCBI Taxonomy" id="42256"/>
    <lineage>
        <taxon>Bacteria</taxon>
        <taxon>Bacillati</taxon>
        <taxon>Actinomycetota</taxon>
        <taxon>Rubrobacteria</taxon>
        <taxon>Rubrobacterales</taxon>
        <taxon>Rubrobacteraceae</taxon>
        <taxon>Rubrobacter</taxon>
    </lineage>
</organism>
<dbReference type="Pfam" id="PF12802">
    <property type="entry name" value="MarR_2"/>
    <property type="match status" value="1"/>
</dbReference>
<evidence type="ECO:0000313" key="5">
    <source>
        <dbReference type="Proteomes" id="UP000025229"/>
    </source>
</evidence>
<gene>
    <name evidence="3" type="ORF">RradSPS_0956</name>
    <name evidence="4" type="ORF">SIL72_06345</name>
</gene>
<evidence type="ECO:0000259" key="2">
    <source>
        <dbReference type="PROSITE" id="PS50995"/>
    </source>
</evidence>
<dbReference type="eggNOG" id="COG1846">
    <property type="taxonomic scope" value="Bacteria"/>
</dbReference>
<dbReference type="InterPro" id="IPR036388">
    <property type="entry name" value="WH-like_DNA-bd_sf"/>
</dbReference>
<keyword evidence="5" id="KW-1185">Reference proteome</keyword>
<evidence type="ECO:0000313" key="4">
    <source>
        <dbReference type="EMBL" id="MDX5893647.1"/>
    </source>
</evidence>
<dbReference type="EMBL" id="JAWXXX010000001">
    <property type="protein sequence ID" value="MDX5893647.1"/>
    <property type="molecule type" value="Genomic_DNA"/>
</dbReference>
<feature type="compositionally biased region" description="Basic and acidic residues" evidence="1">
    <location>
        <begin position="170"/>
        <end position="188"/>
    </location>
</feature>
<dbReference type="RefSeq" id="WP_159449893.1">
    <property type="nucleotide sequence ID" value="NZ_CP007514.1"/>
</dbReference>
<reference evidence="4" key="2">
    <citation type="submission" date="2023-11" db="EMBL/GenBank/DDBJ databases">
        <title>MicrobeMod: A computational toolkit for identifying prokaryotic methylation and restriction-modification with nanopore sequencing.</title>
        <authorList>
            <person name="Crits-Christoph A."/>
            <person name="Kang S.C."/>
            <person name="Lee H."/>
            <person name="Ostrov N."/>
        </authorList>
    </citation>
    <scope>NUCLEOTIDE SEQUENCE</scope>
    <source>
        <strain evidence="4">ATCC 51242</strain>
    </source>
</reference>
<protein>
    <submittedName>
        <fullName evidence="3 4">MarR family</fullName>
    </submittedName>
</protein>
<dbReference type="SMART" id="SM00347">
    <property type="entry name" value="HTH_MARR"/>
    <property type="match status" value="1"/>
</dbReference>
<dbReference type="Proteomes" id="UP000025229">
    <property type="component" value="Chromosome"/>
</dbReference>
<dbReference type="KEGG" id="rrd:RradSPS_0956"/>
<dbReference type="InterPro" id="IPR000835">
    <property type="entry name" value="HTH_MarR-typ"/>
</dbReference>
<dbReference type="GO" id="GO:0006950">
    <property type="term" value="P:response to stress"/>
    <property type="evidence" value="ECO:0007669"/>
    <property type="project" value="TreeGrafter"/>
</dbReference>